<feature type="compositionally biased region" description="Basic and acidic residues" evidence="1">
    <location>
        <begin position="63"/>
        <end position="72"/>
    </location>
</feature>
<feature type="region of interest" description="Disordered" evidence="1">
    <location>
        <begin position="62"/>
        <end position="85"/>
    </location>
</feature>
<feature type="region of interest" description="Disordered" evidence="1">
    <location>
        <begin position="212"/>
        <end position="243"/>
    </location>
</feature>
<name>J0H2Z2_RHILT</name>
<dbReference type="EMBL" id="JH719381">
    <property type="protein sequence ID" value="EJB04365.1"/>
    <property type="molecule type" value="Genomic_DNA"/>
</dbReference>
<keyword evidence="2" id="KW-1133">Transmembrane helix</keyword>
<dbReference type="OrthoDB" id="7870844at2"/>
<feature type="compositionally biased region" description="Polar residues" evidence="1">
    <location>
        <begin position="212"/>
        <end position="230"/>
    </location>
</feature>
<feature type="transmembrane region" description="Helical" evidence="2">
    <location>
        <begin position="175"/>
        <end position="196"/>
    </location>
</feature>
<organism evidence="3 4">
    <name type="scientific">Rhizobium leguminosarum bv. trifolii WSM597</name>
    <dbReference type="NCBI Taxonomy" id="754764"/>
    <lineage>
        <taxon>Bacteria</taxon>
        <taxon>Pseudomonadati</taxon>
        <taxon>Pseudomonadota</taxon>
        <taxon>Alphaproteobacteria</taxon>
        <taxon>Hyphomicrobiales</taxon>
        <taxon>Rhizobiaceae</taxon>
        <taxon>Rhizobium/Agrobacterium group</taxon>
        <taxon>Rhizobium</taxon>
    </lineage>
</organism>
<dbReference type="RefSeq" id="WP_003588789.1">
    <property type="nucleotide sequence ID" value="NZ_JH719381.1"/>
</dbReference>
<dbReference type="Proteomes" id="UP000005092">
    <property type="component" value="Unassembled WGS sequence"/>
</dbReference>
<gene>
    <name evidence="3" type="ORF">Rleg9DRAFT_3217</name>
</gene>
<feature type="region of interest" description="Disordered" evidence="1">
    <location>
        <begin position="1"/>
        <end position="20"/>
    </location>
</feature>
<keyword evidence="2" id="KW-0812">Transmembrane</keyword>
<evidence type="ECO:0000256" key="1">
    <source>
        <dbReference type="SAM" id="MobiDB-lite"/>
    </source>
</evidence>
<evidence type="ECO:0000313" key="4">
    <source>
        <dbReference type="Proteomes" id="UP000005092"/>
    </source>
</evidence>
<accession>J0H2Z2</accession>
<dbReference type="HOGENOM" id="CLU_707684_0_0_5"/>
<dbReference type="AlphaFoldDB" id="J0H2Z2"/>
<evidence type="ECO:0000256" key="2">
    <source>
        <dbReference type="SAM" id="Phobius"/>
    </source>
</evidence>
<keyword evidence="2" id="KW-0472">Membrane</keyword>
<evidence type="ECO:0000313" key="3">
    <source>
        <dbReference type="EMBL" id="EJB04365.1"/>
    </source>
</evidence>
<protein>
    <submittedName>
        <fullName evidence="3">Uncharacterized protein</fullName>
    </submittedName>
</protein>
<proteinExistence type="predicted"/>
<sequence>MSGLETAIRTALDNSDRDNPEVRARIYQSARQALEAGLRKQDITETEVVAHHRHRLESTIHAIESEERDRLHPRQRPPEVPVPPVVEMPAPPVHQADAGDIDNQIDSPVAAGETRAPEVAHSRGDDFSLDNVRAGSADHLAAAPVGEERLGRGQRATDMDFRPERAAGRRKPRKFFSRLLVWCVLLAFIGIGAWWAHTSGLLLTAAERDTSVANPPASTQPEDFTGNDDSAGNAAPHTDEPVTIDPQNSFSADWIPVFKPDDADKVQSGPRARTEKIAENDGPAVRLISQSGAADGNISISVPASVLQQLAGKSSTIALTLQSTTDEPTQVTVECNFQSLGNCARHRFNVTREKSDALLQVKFDRSLAPNAPGTLTINSDLDGKARGINLFAIRILPGQ</sequence>
<reference evidence="3 4" key="1">
    <citation type="submission" date="2012-02" db="EMBL/GenBank/DDBJ databases">
        <title>Improved High-Quality Draft Sequence of Rhizobium leguminosarum bv. trifolii WSM597.</title>
        <authorList>
            <consortium name="US DOE Joint Genome Institute"/>
            <person name="Lucas S."/>
            <person name="Han J."/>
            <person name="Lapidus A."/>
            <person name="Cheng J.-F."/>
            <person name="Goodwin L."/>
            <person name="Pitluck S."/>
            <person name="Peters L."/>
            <person name="Ovchinnikova G."/>
            <person name="Held B."/>
            <person name="Detter J.C."/>
            <person name="Han C."/>
            <person name="Tapia R."/>
            <person name="Land M."/>
            <person name="Hauser L."/>
            <person name="Kyrpides N."/>
            <person name="Ivanova N."/>
            <person name="Pagani I."/>
            <person name="Brau L."/>
            <person name="Yates R."/>
            <person name="O'Hara G."/>
            <person name="Rui T."/>
            <person name="Howieson J."/>
            <person name="Reeve W."/>
            <person name="Woyke T."/>
        </authorList>
    </citation>
    <scope>NUCLEOTIDE SEQUENCE [LARGE SCALE GENOMIC DNA]</scope>
    <source>
        <strain evidence="3 4">WSM597</strain>
    </source>
</reference>